<dbReference type="Proteomes" id="UP000024635">
    <property type="component" value="Unassembled WGS sequence"/>
</dbReference>
<comment type="caution">
    <text evidence="1">The sequence shown here is derived from an EMBL/GenBank/DDBJ whole genome shotgun (WGS) entry which is preliminary data.</text>
</comment>
<keyword evidence="2" id="KW-1185">Reference proteome</keyword>
<sequence length="67" mass="8080">MFIMHGRFSTYTRHPSNISTCKARQRHSAMFAHPTLTRQFSEKNKIPWLNTNEPYEWNYTKLELFGM</sequence>
<accession>A0A016VPM0</accession>
<reference evidence="2" key="1">
    <citation type="journal article" date="2015" name="Nat. Genet.">
        <title>The genome and transcriptome of the zoonotic hookworm Ancylostoma ceylanicum identify infection-specific gene families.</title>
        <authorList>
            <person name="Schwarz E.M."/>
            <person name="Hu Y."/>
            <person name="Antoshechkin I."/>
            <person name="Miller M.M."/>
            <person name="Sternberg P.W."/>
            <person name="Aroian R.V."/>
        </authorList>
    </citation>
    <scope>NUCLEOTIDE SEQUENCE</scope>
    <source>
        <strain evidence="2">HY135</strain>
    </source>
</reference>
<proteinExistence type="predicted"/>
<protein>
    <submittedName>
        <fullName evidence="1">Uncharacterized protein</fullName>
    </submittedName>
</protein>
<dbReference type="EMBL" id="JARK01001342">
    <property type="protein sequence ID" value="EYC29365.1"/>
    <property type="molecule type" value="Genomic_DNA"/>
</dbReference>
<dbReference type="AlphaFoldDB" id="A0A016VPM0"/>
<gene>
    <name evidence="1" type="primary">Acey_s0006.g2940</name>
    <name evidence="1" type="ORF">Y032_0006g2940</name>
</gene>
<evidence type="ECO:0000313" key="1">
    <source>
        <dbReference type="EMBL" id="EYC29365.1"/>
    </source>
</evidence>
<name>A0A016VPM0_9BILA</name>
<organism evidence="1 2">
    <name type="scientific">Ancylostoma ceylanicum</name>
    <dbReference type="NCBI Taxonomy" id="53326"/>
    <lineage>
        <taxon>Eukaryota</taxon>
        <taxon>Metazoa</taxon>
        <taxon>Ecdysozoa</taxon>
        <taxon>Nematoda</taxon>
        <taxon>Chromadorea</taxon>
        <taxon>Rhabditida</taxon>
        <taxon>Rhabditina</taxon>
        <taxon>Rhabditomorpha</taxon>
        <taxon>Strongyloidea</taxon>
        <taxon>Ancylostomatidae</taxon>
        <taxon>Ancylostomatinae</taxon>
        <taxon>Ancylostoma</taxon>
    </lineage>
</organism>
<evidence type="ECO:0000313" key="2">
    <source>
        <dbReference type="Proteomes" id="UP000024635"/>
    </source>
</evidence>